<feature type="region of interest" description="Disordered" evidence="1">
    <location>
        <begin position="1"/>
        <end position="129"/>
    </location>
</feature>
<gene>
    <name evidence="2" type="ORF">PR048_032794</name>
</gene>
<organism evidence="2 3">
    <name type="scientific">Dryococelus australis</name>
    <dbReference type="NCBI Taxonomy" id="614101"/>
    <lineage>
        <taxon>Eukaryota</taxon>
        <taxon>Metazoa</taxon>
        <taxon>Ecdysozoa</taxon>
        <taxon>Arthropoda</taxon>
        <taxon>Hexapoda</taxon>
        <taxon>Insecta</taxon>
        <taxon>Pterygota</taxon>
        <taxon>Neoptera</taxon>
        <taxon>Polyneoptera</taxon>
        <taxon>Phasmatodea</taxon>
        <taxon>Verophasmatodea</taxon>
        <taxon>Anareolatae</taxon>
        <taxon>Phasmatidae</taxon>
        <taxon>Eurycanthinae</taxon>
        <taxon>Dryococelus</taxon>
    </lineage>
</organism>
<evidence type="ECO:0000313" key="3">
    <source>
        <dbReference type="Proteomes" id="UP001159363"/>
    </source>
</evidence>
<sequence>MQEREKRESPEETRRAPVTSAMFTTRQNPFDPAGNRSRSALHAMQRRGKRDTPEKTCQPAVSSGTIPTCEDPGATPPGIEPVSSKLEGSSLSSTPPRPREGKSILHNTLSVAVTSPSAKRGIQDKVSQK</sequence>
<keyword evidence="3" id="KW-1185">Reference proteome</keyword>
<evidence type="ECO:0000256" key="1">
    <source>
        <dbReference type="SAM" id="MobiDB-lite"/>
    </source>
</evidence>
<feature type="compositionally biased region" description="Basic and acidic residues" evidence="1">
    <location>
        <begin position="1"/>
        <end position="15"/>
    </location>
</feature>
<name>A0ABQ9G377_9NEOP</name>
<dbReference type="Proteomes" id="UP001159363">
    <property type="component" value="Chromosome 15"/>
</dbReference>
<evidence type="ECO:0000313" key="2">
    <source>
        <dbReference type="EMBL" id="KAJ8866932.1"/>
    </source>
</evidence>
<accession>A0ABQ9G377</accession>
<comment type="caution">
    <text evidence="2">The sequence shown here is derived from an EMBL/GenBank/DDBJ whole genome shotgun (WGS) entry which is preliminary data.</text>
</comment>
<feature type="compositionally biased region" description="Low complexity" evidence="1">
    <location>
        <begin position="83"/>
        <end position="93"/>
    </location>
</feature>
<proteinExistence type="predicted"/>
<dbReference type="EMBL" id="JARBHB010000016">
    <property type="protein sequence ID" value="KAJ8866932.1"/>
    <property type="molecule type" value="Genomic_DNA"/>
</dbReference>
<feature type="compositionally biased region" description="Polar residues" evidence="1">
    <location>
        <begin position="105"/>
        <end position="117"/>
    </location>
</feature>
<reference evidence="2 3" key="1">
    <citation type="submission" date="2023-02" db="EMBL/GenBank/DDBJ databases">
        <title>LHISI_Scaffold_Assembly.</title>
        <authorList>
            <person name="Stuart O.P."/>
            <person name="Cleave R."/>
            <person name="Magrath M.J.L."/>
            <person name="Mikheyev A.S."/>
        </authorList>
    </citation>
    <scope>NUCLEOTIDE SEQUENCE [LARGE SCALE GENOMIC DNA]</scope>
    <source>
        <strain evidence="2">Daus_M_001</strain>
        <tissue evidence="2">Leg muscle</tissue>
    </source>
</reference>
<protein>
    <submittedName>
        <fullName evidence="2">Uncharacterized protein</fullName>
    </submittedName>
</protein>